<gene>
    <name evidence="2" type="ORF">CATMQ487_37770</name>
</gene>
<name>A0ABM7YQM0_9BURK</name>
<dbReference type="SUPFAM" id="SSF50952">
    <property type="entry name" value="Soluble quinoprotein glucose dehydrogenase"/>
    <property type="match status" value="1"/>
</dbReference>
<dbReference type="Gene3D" id="2.120.10.30">
    <property type="entry name" value="TolB, C-terminal domain"/>
    <property type="match status" value="1"/>
</dbReference>
<proteinExistence type="predicted"/>
<sequence>MSALAAEPGCTRRIALARIGAAGCAGLSPWPATAANAADAARSPTPLQVELLNRELEQPWALATLPDGRLLVTEKPGRMRVLTADGRHVLATLAGLPPVAARGQGGLLDVALDPDFTRDPWIYWAYSEPGDGGVAGFGATSGTAVARGRLAGDRLRDVAVIWRQQPKRSGSGHFGARLVFRPDGTLFITVGDRQADDPRAPGRAFAQNLTTTLGKVVRIHRDGRIPADNPEFPASEGHALPGIWSYGHRNPQGAALHPATGELWLVEHGPQGGDELNRVRPGRNHGWPLRSYGCPYGAPVGEACRVGGGRHAPEFEEPVATWVPTSIAPSDLLFYTGRLFAGWQSPGTGPGQVSALIPSLAGAALWRVVIGGPPEAPREVARERLLADLGERLRCLRQASDGALLLLTDSGKLLRVTPR</sequence>
<dbReference type="EMBL" id="AP025730">
    <property type="protein sequence ID" value="BDI06807.1"/>
    <property type="molecule type" value="Genomic_DNA"/>
</dbReference>
<dbReference type="PANTHER" id="PTHR19328">
    <property type="entry name" value="HEDGEHOG-INTERACTING PROTEIN"/>
    <property type="match status" value="1"/>
</dbReference>
<protein>
    <recommendedName>
        <fullName evidence="1">Glucose/Sorbosone dehydrogenase domain-containing protein</fullName>
    </recommendedName>
</protein>
<dbReference type="RefSeq" id="WP_251970051.1">
    <property type="nucleotide sequence ID" value="NZ_AP025730.1"/>
</dbReference>
<organism evidence="2 3">
    <name type="scientific">Sphaerotilus microaerophilus</name>
    <dbReference type="NCBI Taxonomy" id="2914710"/>
    <lineage>
        <taxon>Bacteria</taxon>
        <taxon>Pseudomonadati</taxon>
        <taxon>Pseudomonadota</taxon>
        <taxon>Betaproteobacteria</taxon>
        <taxon>Burkholderiales</taxon>
        <taxon>Sphaerotilaceae</taxon>
        <taxon>Sphaerotilus</taxon>
    </lineage>
</organism>
<dbReference type="InterPro" id="IPR011042">
    <property type="entry name" value="6-blade_b-propeller_TolB-like"/>
</dbReference>
<evidence type="ECO:0000259" key="1">
    <source>
        <dbReference type="Pfam" id="PF07995"/>
    </source>
</evidence>
<evidence type="ECO:0000313" key="2">
    <source>
        <dbReference type="EMBL" id="BDI06807.1"/>
    </source>
</evidence>
<dbReference type="InterPro" id="IPR012938">
    <property type="entry name" value="Glc/Sorbosone_DH"/>
</dbReference>
<dbReference type="PANTHER" id="PTHR19328:SF75">
    <property type="entry name" value="ALDOSE SUGAR DEHYDROGENASE YLII"/>
    <property type="match status" value="1"/>
</dbReference>
<accession>A0ABM7YQM0</accession>
<dbReference type="Pfam" id="PF07995">
    <property type="entry name" value="GSDH"/>
    <property type="match status" value="1"/>
</dbReference>
<keyword evidence="3" id="KW-1185">Reference proteome</keyword>
<feature type="domain" description="Glucose/Sorbosone dehydrogenase" evidence="1">
    <location>
        <begin position="56"/>
        <end position="415"/>
    </location>
</feature>
<evidence type="ECO:0000313" key="3">
    <source>
        <dbReference type="Proteomes" id="UP001057498"/>
    </source>
</evidence>
<reference evidence="2" key="1">
    <citation type="submission" date="2022-04" db="EMBL/GenBank/DDBJ databases">
        <title>Whole genome sequence of Sphaerotilus sp. FB-5.</title>
        <authorList>
            <person name="Takeda M."/>
            <person name="Narihara S."/>
            <person name="Akimoto M."/>
            <person name="Akimoto R."/>
            <person name="Nishiyashiki S."/>
            <person name="Murakami T."/>
        </authorList>
    </citation>
    <scope>NUCLEOTIDE SEQUENCE</scope>
    <source>
        <strain evidence="2">FB-5</strain>
    </source>
</reference>
<dbReference type="InterPro" id="IPR011041">
    <property type="entry name" value="Quinoprot_gluc/sorb_DH_b-prop"/>
</dbReference>
<dbReference type="Proteomes" id="UP001057498">
    <property type="component" value="Chromosome"/>
</dbReference>